<dbReference type="Proteomes" id="UP001432128">
    <property type="component" value="Chromosome"/>
</dbReference>
<evidence type="ECO:0000256" key="1">
    <source>
        <dbReference type="ARBA" id="ARBA00000188"/>
    </source>
</evidence>
<evidence type="ECO:0000256" key="4">
    <source>
        <dbReference type="ARBA" id="ARBA00011989"/>
    </source>
</evidence>
<comment type="caution">
    <text evidence="7">Lacks conserved residue(s) required for the propagation of feature annotation.</text>
</comment>
<dbReference type="AlphaFoldDB" id="A0AAU4K515"/>
<protein>
    <recommendedName>
        <fullName evidence="4 7">GDP-mannose 4,6-dehydratase</fullName>
        <ecNumber evidence="4 7">4.2.1.47</ecNumber>
    </recommendedName>
    <alternativeName>
        <fullName evidence="7">GDP-D-mannose dehydratase</fullName>
    </alternativeName>
</protein>
<dbReference type="RefSeq" id="WP_045823161.1">
    <property type="nucleotide sequence ID" value="NZ_CP108021.1"/>
</dbReference>
<evidence type="ECO:0000256" key="7">
    <source>
        <dbReference type="HAMAP-Rule" id="MF_00955"/>
    </source>
</evidence>
<organism evidence="9 10">
    <name type="scientific">Williamsia herbipolensis</name>
    <dbReference type="NCBI Taxonomy" id="1603258"/>
    <lineage>
        <taxon>Bacteria</taxon>
        <taxon>Bacillati</taxon>
        <taxon>Actinomycetota</taxon>
        <taxon>Actinomycetes</taxon>
        <taxon>Mycobacteriales</taxon>
        <taxon>Nocardiaceae</taxon>
        <taxon>Williamsia</taxon>
    </lineage>
</organism>
<dbReference type="GO" id="GO:0070401">
    <property type="term" value="F:NADP+ binding"/>
    <property type="evidence" value="ECO:0007669"/>
    <property type="project" value="UniProtKB-UniRule"/>
</dbReference>
<dbReference type="GO" id="GO:0008446">
    <property type="term" value="F:GDP-mannose 4,6-dehydratase activity"/>
    <property type="evidence" value="ECO:0007669"/>
    <property type="project" value="UniProtKB-UniRule"/>
</dbReference>
<dbReference type="GO" id="GO:0042351">
    <property type="term" value="P:'de novo' GDP-L-fucose biosynthetic process"/>
    <property type="evidence" value="ECO:0007669"/>
    <property type="project" value="TreeGrafter"/>
</dbReference>
<keyword evidence="7" id="KW-0521">NADP</keyword>
<comment type="catalytic activity">
    <reaction evidence="1 7">
        <text>GDP-alpha-D-mannose = GDP-4-dehydro-alpha-D-rhamnose + H2O</text>
        <dbReference type="Rhea" id="RHEA:23820"/>
        <dbReference type="ChEBI" id="CHEBI:15377"/>
        <dbReference type="ChEBI" id="CHEBI:57527"/>
        <dbReference type="ChEBI" id="CHEBI:57964"/>
        <dbReference type="EC" id="4.2.1.47"/>
    </reaction>
</comment>
<evidence type="ECO:0000256" key="6">
    <source>
        <dbReference type="ARBA" id="ARBA00059383"/>
    </source>
</evidence>
<gene>
    <name evidence="7" type="primary">gmd</name>
    <name evidence="9" type="ORF">OG579_04945</name>
</gene>
<dbReference type="InterPro" id="IPR016040">
    <property type="entry name" value="NAD(P)-bd_dom"/>
</dbReference>
<reference evidence="9 10" key="1">
    <citation type="submission" date="2022-10" db="EMBL/GenBank/DDBJ databases">
        <title>The complete genomes of actinobacterial strains from the NBC collection.</title>
        <authorList>
            <person name="Joergensen T.S."/>
            <person name="Alvarez Arevalo M."/>
            <person name="Sterndorff E.B."/>
            <person name="Faurdal D."/>
            <person name="Vuksanovic O."/>
            <person name="Mourched A.-S."/>
            <person name="Charusanti P."/>
            <person name="Shaw S."/>
            <person name="Blin K."/>
            <person name="Weber T."/>
        </authorList>
    </citation>
    <scope>NUCLEOTIDE SEQUENCE [LARGE SCALE GENOMIC DNA]</scope>
    <source>
        <strain evidence="9 10">NBC_00319</strain>
    </source>
</reference>
<dbReference type="KEGG" id="whr:OG579_04945"/>
<evidence type="ECO:0000256" key="3">
    <source>
        <dbReference type="ARBA" id="ARBA00009263"/>
    </source>
</evidence>
<evidence type="ECO:0000256" key="5">
    <source>
        <dbReference type="ARBA" id="ARBA00023239"/>
    </source>
</evidence>
<comment type="similarity">
    <text evidence="3 7">Belongs to the NAD(P)-dependent epimerase/dehydratase family. GDP-mannose 4,6-dehydratase subfamily.</text>
</comment>
<dbReference type="InterPro" id="IPR006368">
    <property type="entry name" value="GDP_Man_deHydtase"/>
</dbReference>
<dbReference type="PANTHER" id="PTHR43715:SF1">
    <property type="entry name" value="GDP-MANNOSE 4,6 DEHYDRATASE"/>
    <property type="match status" value="1"/>
</dbReference>
<name>A0AAU4K515_9NOCA</name>
<keyword evidence="5 7" id="KW-0456">Lyase</keyword>
<dbReference type="EMBL" id="CP108021">
    <property type="protein sequence ID" value="WUM21156.1"/>
    <property type="molecule type" value="Genomic_DNA"/>
</dbReference>
<dbReference type="InterPro" id="IPR036291">
    <property type="entry name" value="NAD(P)-bd_dom_sf"/>
</dbReference>
<proteinExistence type="inferred from homology"/>
<evidence type="ECO:0000313" key="10">
    <source>
        <dbReference type="Proteomes" id="UP001432128"/>
    </source>
</evidence>
<dbReference type="SUPFAM" id="SSF51735">
    <property type="entry name" value="NAD(P)-binding Rossmann-fold domains"/>
    <property type="match status" value="1"/>
</dbReference>
<sequence>MTQKRALITGITGQDGLYLAELLQTKGYEVWGLVRGQNNPKVGALREEFPDVKIVTGDLLDLSSLMKSMTLARPDEVYNLGAISFVAYSWENARLTTDVTGGGVLNMLEAVRLYQDISDHEVRFYQASSSEMFGRVQEVPQKETTLLWPRSPYGVAKVYGHYMTINYRESYGMHASSGVLFNHESPRRGIEFVTRKISNAVARISLGLQDSISLGNLDAKRDWGFAGDYVEAMYLMLQQDEADDYVISTGETHSIREFLDIAFTEVGIDDWERYVTIDPQFFRPAEVDLLIGDSAKAREKLGWTPSVSFPELVRMMVAGDLESERTRAQSAPPAVHAR</sequence>
<accession>A0AAU4K515</accession>
<dbReference type="HAMAP" id="MF_00955">
    <property type="entry name" value="GDP_Man_dehydratase"/>
    <property type="match status" value="1"/>
</dbReference>
<comment type="cofactor">
    <cofactor evidence="2 7">
        <name>NADP(+)</name>
        <dbReference type="ChEBI" id="CHEBI:58349"/>
    </cofactor>
</comment>
<dbReference type="Pfam" id="PF16363">
    <property type="entry name" value="GDP_Man_Dehyd"/>
    <property type="match status" value="1"/>
</dbReference>
<dbReference type="Gene3D" id="3.40.50.720">
    <property type="entry name" value="NAD(P)-binding Rossmann-like Domain"/>
    <property type="match status" value="1"/>
</dbReference>
<dbReference type="FunFam" id="3.40.50.720:FF:000924">
    <property type="entry name" value="GDP-mannose 4,6 dehydratase"/>
    <property type="match status" value="1"/>
</dbReference>
<dbReference type="CDD" id="cd05260">
    <property type="entry name" value="GDP_MD_SDR_e"/>
    <property type="match status" value="1"/>
</dbReference>
<evidence type="ECO:0000259" key="8">
    <source>
        <dbReference type="Pfam" id="PF16363"/>
    </source>
</evidence>
<dbReference type="Gene3D" id="3.90.25.10">
    <property type="entry name" value="UDP-galactose 4-epimerase, domain 1"/>
    <property type="match status" value="1"/>
</dbReference>
<evidence type="ECO:0000313" key="9">
    <source>
        <dbReference type="EMBL" id="WUM21156.1"/>
    </source>
</evidence>
<feature type="domain" description="NAD(P)-binding" evidence="8">
    <location>
        <begin position="7"/>
        <end position="316"/>
    </location>
</feature>
<dbReference type="EC" id="4.2.1.47" evidence="4 7"/>
<evidence type="ECO:0000256" key="2">
    <source>
        <dbReference type="ARBA" id="ARBA00001937"/>
    </source>
</evidence>
<comment type="function">
    <text evidence="6 7">Catalyzes the conversion of GDP-D-mannose to GDP-4-dehydro-6-deoxy-D-mannose.</text>
</comment>
<dbReference type="PANTHER" id="PTHR43715">
    <property type="entry name" value="GDP-MANNOSE 4,6-DEHYDRATASE"/>
    <property type="match status" value="1"/>
</dbReference>
<keyword evidence="10" id="KW-1185">Reference proteome</keyword>